<evidence type="ECO:0008006" key="3">
    <source>
        <dbReference type="Google" id="ProtNLM"/>
    </source>
</evidence>
<organism evidence="1 2">
    <name type="scientific">miscellaneous Crenarchaeota group-15 archaeon DG-45</name>
    <dbReference type="NCBI Taxonomy" id="1685127"/>
    <lineage>
        <taxon>Archaea</taxon>
        <taxon>Candidatus Bathyarchaeota</taxon>
        <taxon>MCG-15</taxon>
    </lineage>
</organism>
<dbReference type="GO" id="GO:0002143">
    <property type="term" value="P:tRNA wobble position uridine thiolation"/>
    <property type="evidence" value="ECO:0007669"/>
    <property type="project" value="InterPro"/>
</dbReference>
<dbReference type="Gene3D" id="3.40.1260.10">
    <property type="entry name" value="DsrEFH-like"/>
    <property type="match status" value="1"/>
</dbReference>
<evidence type="ECO:0000313" key="2">
    <source>
        <dbReference type="Proteomes" id="UP000037210"/>
    </source>
</evidence>
<dbReference type="EMBL" id="LFWZ01000071">
    <property type="protein sequence ID" value="KON29246.1"/>
    <property type="molecule type" value="Genomic_DNA"/>
</dbReference>
<dbReference type="PROSITE" id="PS51257">
    <property type="entry name" value="PROKAR_LIPOPROTEIN"/>
    <property type="match status" value="1"/>
</dbReference>
<protein>
    <recommendedName>
        <fullName evidence="3">Sulfurtransferase complex subunit TusB</fullName>
    </recommendedName>
</protein>
<dbReference type="SUPFAM" id="SSF75169">
    <property type="entry name" value="DsrEFH-like"/>
    <property type="match status" value="1"/>
</dbReference>
<evidence type="ECO:0000313" key="1">
    <source>
        <dbReference type="EMBL" id="KON29246.1"/>
    </source>
</evidence>
<proteinExistence type="predicted"/>
<dbReference type="InterPro" id="IPR027396">
    <property type="entry name" value="DsrEFH-like"/>
</dbReference>
<dbReference type="Proteomes" id="UP000037210">
    <property type="component" value="Unassembled WGS sequence"/>
</dbReference>
<gene>
    <name evidence="1" type="ORF">AC482_07035</name>
</gene>
<dbReference type="Pfam" id="PF04077">
    <property type="entry name" value="DsrH"/>
    <property type="match status" value="1"/>
</dbReference>
<dbReference type="GO" id="GO:0005737">
    <property type="term" value="C:cytoplasm"/>
    <property type="evidence" value="ECO:0007669"/>
    <property type="project" value="InterPro"/>
</dbReference>
<accession>A0A0M0BLN1</accession>
<sequence length="93" mass="10130">MSRLLEDDTALRLAEGMAEEGCQVSFLFIGGGCRHAADRGLEGALRFAEGIHVLREDCRDMGLLGSLAEGVEAVDYEGWVDLLEACEKVVSWN</sequence>
<comment type="caution">
    <text evidence="1">The sequence shown here is derived from an EMBL/GenBank/DDBJ whole genome shotgun (WGS) entry which is preliminary data.</text>
</comment>
<dbReference type="InterPro" id="IPR007215">
    <property type="entry name" value="Sulphur_relay_TusB/DsrH"/>
</dbReference>
<reference evidence="1 2" key="1">
    <citation type="submission" date="2015-06" db="EMBL/GenBank/DDBJ databases">
        <title>New insights into the roles of widespread benthic archaea in carbon and nitrogen cycling.</title>
        <authorList>
            <person name="Lazar C.S."/>
            <person name="Baker B.J."/>
            <person name="Seitz K.W."/>
            <person name="Hyde A.S."/>
            <person name="Dick G.J."/>
            <person name="Hinrichs K.-U."/>
            <person name="Teske A.P."/>
        </authorList>
    </citation>
    <scope>NUCLEOTIDE SEQUENCE [LARGE SCALE GENOMIC DNA]</scope>
    <source>
        <strain evidence="1">DG-45</strain>
    </source>
</reference>
<name>A0A0M0BLN1_9ARCH</name>
<dbReference type="AlphaFoldDB" id="A0A0M0BLN1"/>